<evidence type="ECO:0000256" key="1">
    <source>
        <dbReference type="SAM" id="Phobius"/>
    </source>
</evidence>
<organism evidence="2 3">
    <name type="scientific">Araneus ventricosus</name>
    <name type="common">Orbweaver spider</name>
    <name type="synonym">Epeira ventricosa</name>
    <dbReference type="NCBI Taxonomy" id="182803"/>
    <lineage>
        <taxon>Eukaryota</taxon>
        <taxon>Metazoa</taxon>
        <taxon>Ecdysozoa</taxon>
        <taxon>Arthropoda</taxon>
        <taxon>Chelicerata</taxon>
        <taxon>Arachnida</taxon>
        <taxon>Araneae</taxon>
        <taxon>Araneomorphae</taxon>
        <taxon>Entelegynae</taxon>
        <taxon>Araneoidea</taxon>
        <taxon>Araneidae</taxon>
        <taxon>Araneus</taxon>
    </lineage>
</organism>
<evidence type="ECO:0000313" key="2">
    <source>
        <dbReference type="EMBL" id="GBO01026.1"/>
    </source>
</evidence>
<reference evidence="2 3" key="1">
    <citation type="journal article" date="2019" name="Sci. Rep.">
        <title>Orb-weaving spider Araneus ventricosus genome elucidates the spidroin gene catalogue.</title>
        <authorList>
            <person name="Kono N."/>
            <person name="Nakamura H."/>
            <person name="Ohtoshi R."/>
            <person name="Moran D.A.P."/>
            <person name="Shinohara A."/>
            <person name="Yoshida Y."/>
            <person name="Fujiwara M."/>
            <person name="Mori M."/>
            <person name="Tomita M."/>
            <person name="Arakawa K."/>
        </authorList>
    </citation>
    <scope>NUCLEOTIDE SEQUENCE [LARGE SCALE GENOMIC DNA]</scope>
</reference>
<gene>
    <name evidence="2" type="ORF">AVEN_40433_1</name>
</gene>
<keyword evidence="1" id="KW-0472">Membrane</keyword>
<sequence length="161" mass="18143">MCVTTCRREYLRTAPRPEQGLDRRDRLGARMHLEFYPQCELWVAEAAEASCHTSPHLGWFDSIAPNIRHGETSLAPVILWIVILPLAILRSNLHPLLCLLCVVESRVVSMTLIPNLAGFQFCITYQTSAFMKHLQAPGITGDYIAIVLVPTHLLAFVVFFL</sequence>
<proteinExistence type="predicted"/>
<dbReference type="Proteomes" id="UP000499080">
    <property type="component" value="Unassembled WGS sequence"/>
</dbReference>
<keyword evidence="3" id="KW-1185">Reference proteome</keyword>
<dbReference type="AlphaFoldDB" id="A0A4Y2TPK1"/>
<dbReference type="EMBL" id="BGPR01029312">
    <property type="protein sequence ID" value="GBO01026.1"/>
    <property type="molecule type" value="Genomic_DNA"/>
</dbReference>
<name>A0A4Y2TPK1_ARAVE</name>
<feature type="transmembrane region" description="Helical" evidence="1">
    <location>
        <begin position="77"/>
        <end position="100"/>
    </location>
</feature>
<keyword evidence="1" id="KW-0812">Transmembrane</keyword>
<comment type="caution">
    <text evidence="2">The sequence shown here is derived from an EMBL/GenBank/DDBJ whole genome shotgun (WGS) entry which is preliminary data.</text>
</comment>
<evidence type="ECO:0000313" key="3">
    <source>
        <dbReference type="Proteomes" id="UP000499080"/>
    </source>
</evidence>
<accession>A0A4Y2TPK1</accession>
<feature type="transmembrane region" description="Helical" evidence="1">
    <location>
        <begin position="143"/>
        <end position="160"/>
    </location>
</feature>
<protein>
    <submittedName>
        <fullName evidence="2">Uncharacterized protein</fullName>
    </submittedName>
</protein>
<keyword evidence="1" id="KW-1133">Transmembrane helix</keyword>